<gene>
    <name evidence="2" type="ORF">BFL36_05870</name>
</gene>
<proteinExistence type="predicted"/>
<dbReference type="EMBL" id="MDJY01000033">
    <property type="protein sequence ID" value="OUE24596.1"/>
    <property type="molecule type" value="Genomic_DNA"/>
</dbReference>
<name>A0A251YK15_9MICO</name>
<keyword evidence="1" id="KW-1133">Transmembrane helix</keyword>
<feature type="transmembrane region" description="Helical" evidence="1">
    <location>
        <begin position="20"/>
        <end position="41"/>
    </location>
</feature>
<reference evidence="2 3" key="1">
    <citation type="submission" date="2016-08" db="EMBL/GenBank/DDBJ databases">
        <title>Genome sequence of Clavibacter michiganensis spp strain CFBP8017.</title>
        <authorList>
            <person name="Thapa S.P."/>
            <person name="Coaker G."/>
            <person name="Jacques M.-A."/>
        </authorList>
    </citation>
    <scope>NUCLEOTIDE SEQUENCE [LARGE SCALE GENOMIC DNA]</scope>
    <source>
        <strain evidence="2">CFBP8017</strain>
    </source>
</reference>
<keyword evidence="1" id="KW-0812">Transmembrane</keyword>
<protein>
    <submittedName>
        <fullName evidence="2">Uncharacterized protein</fullName>
    </submittedName>
</protein>
<comment type="caution">
    <text evidence="2">The sequence shown here is derived from an EMBL/GenBank/DDBJ whole genome shotgun (WGS) entry which is preliminary data.</text>
</comment>
<evidence type="ECO:0000313" key="3">
    <source>
        <dbReference type="Proteomes" id="UP000195011"/>
    </source>
</evidence>
<evidence type="ECO:0000256" key="1">
    <source>
        <dbReference type="SAM" id="Phobius"/>
    </source>
</evidence>
<evidence type="ECO:0000313" key="2">
    <source>
        <dbReference type="EMBL" id="OUE24596.1"/>
    </source>
</evidence>
<organism evidence="2 3">
    <name type="scientific">Clavibacter michiganensis</name>
    <dbReference type="NCBI Taxonomy" id="28447"/>
    <lineage>
        <taxon>Bacteria</taxon>
        <taxon>Bacillati</taxon>
        <taxon>Actinomycetota</taxon>
        <taxon>Actinomycetes</taxon>
        <taxon>Micrococcales</taxon>
        <taxon>Microbacteriaceae</taxon>
        <taxon>Clavibacter</taxon>
    </lineage>
</organism>
<sequence length="213" mass="22599">MSAGDDGWVVIPAPTSRQRIAIGLFWMSLAGGVFLNVWLGLGRLVEEAVGGGWLTVAGTIVVIEAAVIGSVYALMVRRTPALEIDVARGVMRIRGAELPLTDLTGASVEAMQSSPMARPPWKGAPLPESVVLALTTKQGARCRIVLLVGERRIQSAEATAALVAAVRASAITPPTTPDDPDGRFTRVNFPGALDVDDAVELIEEPERRRHVGF</sequence>
<keyword evidence="1" id="KW-0472">Membrane</keyword>
<dbReference type="Proteomes" id="UP000195011">
    <property type="component" value="Unassembled WGS sequence"/>
</dbReference>
<feature type="transmembrane region" description="Helical" evidence="1">
    <location>
        <begin position="53"/>
        <end position="74"/>
    </location>
</feature>
<dbReference type="RefSeq" id="WP_086517059.1">
    <property type="nucleotide sequence ID" value="NZ_MDJY01000033.1"/>
</dbReference>
<accession>A0A251YK15</accession>
<dbReference type="AlphaFoldDB" id="A0A251YK15"/>